<organism evidence="2 3">
    <name type="scientific">Diversispora epigaea</name>
    <dbReference type="NCBI Taxonomy" id="1348612"/>
    <lineage>
        <taxon>Eukaryota</taxon>
        <taxon>Fungi</taxon>
        <taxon>Fungi incertae sedis</taxon>
        <taxon>Mucoromycota</taxon>
        <taxon>Glomeromycotina</taxon>
        <taxon>Glomeromycetes</taxon>
        <taxon>Diversisporales</taxon>
        <taxon>Diversisporaceae</taxon>
        <taxon>Diversispora</taxon>
    </lineage>
</organism>
<evidence type="ECO:0000259" key="1">
    <source>
        <dbReference type="PROSITE" id="PS50011"/>
    </source>
</evidence>
<feature type="domain" description="Protein kinase" evidence="1">
    <location>
        <begin position="83"/>
        <end position="367"/>
    </location>
</feature>
<proteinExistence type="predicted"/>
<comment type="caution">
    <text evidence="2">The sequence shown here is derived from an EMBL/GenBank/DDBJ whole genome shotgun (WGS) entry which is preliminary data.</text>
</comment>
<dbReference type="STRING" id="1348612.A0A397JGF8"/>
<dbReference type="InterPro" id="IPR001245">
    <property type="entry name" value="Ser-Thr/Tyr_kinase_cat_dom"/>
</dbReference>
<dbReference type="GO" id="GO:0004674">
    <property type="term" value="F:protein serine/threonine kinase activity"/>
    <property type="evidence" value="ECO:0007669"/>
    <property type="project" value="TreeGrafter"/>
</dbReference>
<dbReference type="OrthoDB" id="2304381at2759"/>
<evidence type="ECO:0000313" key="2">
    <source>
        <dbReference type="EMBL" id="RHZ84053.1"/>
    </source>
</evidence>
<dbReference type="SUPFAM" id="SSF56112">
    <property type="entry name" value="Protein kinase-like (PK-like)"/>
    <property type="match status" value="1"/>
</dbReference>
<gene>
    <name evidence="2" type="ORF">Glove_86g204</name>
</gene>
<dbReference type="PROSITE" id="PS50011">
    <property type="entry name" value="PROTEIN_KINASE_DOM"/>
    <property type="match status" value="1"/>
</dbReference>
<dbReference type="GO" id="GO:0005524">
    <property type="term" value="F:ATP binding"/>
    <property type="evidence" value="ECO:0007669"/>
    <property type="project" value="InterPro"/>
</dbReference>
<sequence>MYQQQQQRRRTTHCPTGHSSNVAYNNELNYISFYSGNCNLCTKEQFIQELKTWSSGNVNLDKVIQEFQIKVGFKLQWIPYENFHDIKYLADGGYSTVYSAILKNGMKAYWNYNKKQWNYAYINSPIALKELKDSKYDISEFLKEIKNLMIGNDYYYNTVFYGISKNPSTQNYIIFMLLYEDNLHRFLVKKPLRWDSRIGLLRQIIEGLDNLHRKNLVHGNLHSGNILMENCESISARIADFGFNGLTKNLIKKSSDDNNKNINIYGLIPYIPPEVLQGNAFTKEGDIYSFGGIMYEITIRKRPFYERAHDSNLISDICFNGVRPQIPDMQDLMPKFYSDLIYRCWNANPSDRPTTKELSDIFKNIYYLFEGYIKDDNALGKFKTINDEKEIIHPQSCYISRNIYTLYGLQDSLKSIKSGKCADPNLLKFNE</sequence>
<dbReference type="AlphaFoldDB" id="A0A397JGF8"/>
<dbReference type="PANTHER" id="PTHR44329">
    <property type="entry name" value="SERINE/THREONINE-PROTEIN KINASE TNNI3K-RELATED"/>
    <property type="match status" value="1"/>
</dbReference>
<dbReference type="InterPro" id="IPR011009">
    <property type="entry name" value="Kinase-like_dom_sf"/>
</dbReference>
<dbReference type="Pfam" id="PF07714">
    <property type="entry name" value="PK_Tyr_Ser-Thr"/>
    <property type="match status" value="1"/>
</dbReference>
<dbReference type="EMBL" id="PQFF01000082">
    <property type="protein sequence ID" value="RHZ84053.1"/>
    <property type="molecule type" value="Genomic_DNA"/>
</dbReference>
<evidence type="ECO:0000313" key="3">
    <source>
        <dbReference type="Proteomes" id="UP000266861"/>
    </source>
</evidence>
<dbReference type="InterPro" id="IPR051681">
    <property type="entry name" value="Ser/Thr_Kinases-Pseudokinases"/>
</dbReference>
<keyword evidence="3" id="KW-1185">Reference proteome</keyword>
<name>A0A397JGF8_9GLOM</name>
<accession>A0A397JGF8</accession>
<dbReference type="InterPro" id="IPR000719">
    <property type="entry name" value="Prot_kinase_dom"/>
</dbReference>
<dbReference type="Proteomes" id="UP000266861">
    <property type="component" value="Unassembled WGS sequence"/>
</dbReference>
<protein>
    <recommendedName>
        <fullName evidence="1">Protein kinase domain-containing protein</fullName>
    </recommendedName>
</protein>
<dbReference type="Gene3D" id="1.10.510.10">
    <property type="entry name" value="Transferase(Phosphotransferase) domain 1"/>
    <property type="match status" value="1"/>
</dbReference>
<reference evidence="2 3" key="1">
    <citation type="submission" date="2018-08" db="EMBL/GenBank/DDBJ databases">
        <title>Genome and evolution of the arbuscular mycorrhizal fungus Diversispora epigaea (formerly Glomus versiforme) and its bacterial endosymbionts.</title>
        <authorList>
            <person name="Sun X."/>
            <person name="Fei Z."/>
            <person name="Harrison M."/>
        </authorList>
    </citation>
    <scope>NUCLEOTIDE SEQUENCE [LARGE SCALE GENOMIC DNA]</scope>
    <source>
        <strain evidence="2 3">IT104</strain>
    </source>
</reference>